<sequence>MLYRIDAADCLTVVNFTWMMHAKEQKADELLPERVLGRKLWDFVHDAMVREIYSCLVSHVRAGRPVHFLYRCDTATKRRTFRMSIALLPDGEVEFSSVPVAEEARPSVSLLECEAPRDEARELGMCSWCQRVLLPDGFWHSMEAAVQSTDLLRATPLPRLAHTICPECTARMQAQLGV</sequence>
<proteinExistence type="predicted"/>
<name>A0A1D8AR22_9BACT</name>
<evidence type="ECO:0000313" key="1">
    <source>
        <dbReference type="EMBL" id="AOS43331.1"/>
    </source>
</evidence>
<keyword evidence="2" id="KW-1185">Reference proteome</keyword>
<protein>
    <recommendedName>
        <fullName evidence="3">PAS fold protein</fullName>
    </recommendedName>
</protein>
<dbReference type="EMBL" id="CP016094">
    <property type="protein sequence ID" value="AOS43331.1"/>
    <property type="molecule type" value="Genomic_DNA"/>
</dbReference>
<gene>
    <name evidence="1" type="ORF">Verru16b_00374</name>
</gene>
<dbReference type="AlphaFoldDB" id="A0A1D8AR22"/>
<evidence type="ECO:0000313" key="2">
    <source>
        <dbReference type="Proteomes" id="UP000095228"/>
    </source>
</evidence>
<organism evidence="1 2">
    <name type="scientific">Lacunisphaera limnophila</name>
    <dbReference type="NCBI Taxonomy" id="1838286"/>
    <lineage>
        <taxon>Bacteria</taxon>
        <taxon>Pseudomonadati</taxon>
        <taxon>Verrucomicrobiota</taxon>
        <taxon>Opitutia</taxon>
        <taxon>Opitutales</taxon>
        <taxon>Opitutaceae</taxon>
        <taxon>Lacunisphaera</taxon>
    </lineage>
</organism>
<evidence type="ECO:0008006" key="3">
    <source>
        <dbReference type="Google" id="ProtNLM"/>
    </source>
</evidence>
<accession>A0A1D8AR22</accession>
<reference evidence="1 2" key="1">
    <citation type="submission" date="2016-06" db="EMBL/GenBank/DDBJ databases">
        <title>Three novel species with peptidoglycan cell walls form the new genus Lacunisphaera gen. nov. in the family Opitutaceae of the verrucomicrobial subdivision 4.</title>
        <authorList>
            <person name="Rast P."/>
            <person name="Gloeckner I."/>
            <person name="Jogler M."/>
            <person name="Boedeker C."/>
            <person name="Jeske O."/>
            <person name="Wiegand S."/>
            <person name="Reinhardt R."/>
            <person name="Schumann P."/>
            <person name="Rohde M."/>
            <person name="Spring S."/>
            <person name="Gloeckner F.O."/>
            <person name="Jogler C."/>
        </authorList>
    </citation>
    <scope>NUCLEOTIDE SEQUENCE [LARGE SCALE GENOMIC DNA]</scope>
    <source>
        <strain evidence="1 2">IG16b</strain>
    </source>
</reference>
<dbReference type="Proteomes" id="UP000095228">
    <property type="component" value="Chromosome"/>
</dbReference>
<dbReference type="KEGG" id="obg:Verru16b_00374"/>